<dbReference type="RefSeq" id="WP_275818049.1">
    <property type="nucleotide sequence ID" value="NZ_BAAANM010000010.1"/>
</dbReference>
<dbReference type="PANTHER" id="PTHR43649">
    <property type="entry name" value="ARABINOSE-BINDING PROTEIN-RELATED"/>
    <property type="match status" value="1"/>
</dbReference>
<proteinExistence type="inferred from homology"/>
<dbReference type="InterPro" id="IPR050490">
    <property type="entry name" value="Bact_solute-bd_prot1"/>
</dbReference>
<dbReference type="InterPro" id="IPR006059">
    <property type="entry name" value="SBP"/>
</dbReference>
<gene>
    <name evidence="5" type="primary">ngcE</name>
    <name evidence="5" type="ORF">P2L57_24330</name>
</gene>
<evidence type="ECO:0000256" key="4">
    <source>
        <dbReference type="ARBA" id="ARBA00022729"/>
    </source>
</evidence>
<dbReference type="NCBIfam" id="TIGR03851">
    <property type="entry name" value="chitin_NgcE"/>
    <property type="match status" value="1"/>
</dbReference>
<organism evidence="5 6">
    <name type="scientific">Streptantibioticus ferralitis</name>
    <dbReference type="NCBI Taxonomy" id="236510"/>
    <lineage>
        <taxon>Bacteria</taxon>
        <taxon>Bacillati</taxon>
        <taxon>Actinomycetota</taxon>
        <taxon>Actinomycetes</taxon>
        <taxon>Kitasatosporales</taxon>
        <taxon>Streptomycetaceae</taxon>
        <taxon>Streptantibioticus</taxon>
    </lineage>
</organism>
<dbReference type="Gene3D" id="3.40.190.10">
    <property type="entry name" value="Periplasmic binding protein-like II"/>
    <property type="match status" value="2"/>
</dbReference>
<evidence type="ECO:0000313" key="6">
    <source>
        <dbReference type="Proteomes" id="UP001220022"/>
    </source>
</evidence>
<accession>A0ABT5Z4W9</accession>
<evidence type="ECO:0000256" key="1">
    <source>
        <dbReference type="ARBA" id="ARBA00004196"/>
    </source>
</evidence>
<keyword evidence="3" id="KW-0813">Transport</keyword>
<evidence type="ECO:0000256" key="3">
    <source>
        <dbReference type="ARBA" id="ARBA00022448"/>
    </source>
</evidence>
<dbReference type="Pfam" id="PF01547">
    <property type="entry name" value="SBP_bac_1"/>
    <property type="match status" value="1"/>
</dbReference>
<keyword evidence="4" id="KW-0732">Signal</keyword>
<dbReference type="PANTHER" id="PTHR43649:SF31">
    <property type="entry name" value="SN-GLYCEROL-3-PHOSPHATE-BINDING PERIPLASMIC PROTEIN UGPB"/>
    <property type="match status" value="1"/>
</dbReference>
<dbReference type="InterPro" id="IPR022386">
    <property type="entry name" value="Chitin_NgcE"/>
</dbReference>
<dbReference type="Proteomes" id="UP001220022">
    <property type="component" value="Unassembled WGS sequence"/>
</dbReference>
<comment type="similarity">
    <text evidence="2">Belongs to the bacterial solute-binding protein 1 family.</text>
</comment>
<evidence type="ECO:0000256" key="2">
    <source>
        <dbReference type="ARBA" id="ARBA00008520"/>
    </source>
</evidence>
<dbReference type="PROSITE" id="PS51318">
    <property type="entry name" value="TAT"/>
    <property type="match status" value="1"/>
</dbReference>
<comment type="caution">
    <text evidence="5">The sequence shown here is derived from an EMBL/GenBank/DDBJ whole genome shotgun (WGS) entry which is preliminary data.</text>
</comment>
<dbReference type="SUPFAM" id="SSF53850">
    <property type="entry name" value="Periplasmic binding protein-like II"/>
    <property type="match status" value="1"/>
</dbReference>
<dbReference type="InterPro" id="IPR006311">
    <property type="entry name" value="TAT_signal"/>
</dbReference>
<sequence>MGSTIEPNRLNRRDLIKRATAIGIAAVPASGLLSACAASGGGSKQETGKKTATNPFGVADSAGLEVIIFKGGFGDDYAKRFEQLYSKQYPSAKVTHTPTQNITGLLQPRLNGGNPPDVVDDSGNAQIKLDVLQKAGQLTDLTPLLDAPSIDDPGKKVRDTLQPGTVELGTIGGTFCTLQYVYTVFGLWYSGKLFRQHGWSAPRTWADFMSLSAEIKKAGIAPFAHQGKYPYYINVAIMDLAIKNGGPDFMNRVDKLDDTVWDEAPAKNAIEAVYQIVSNNYLLPGTNGMTHIESQTAWNQYRAAFVPCGAWLENEQLKSTPSDFEMTFMPMPSLPGDKLPFEAIRGGANEPYIVPAKAKNAAGGMEFMRIMLSKAGAVAFAQTANSLTVVKDAIGPEVQLRPGTKSTVTALKAAGGNVFNPTYLYTASQLDVDMGNASSELMANRIQPAEWLKRVKTATQKAKKNGS</sequence>
<comment type="subcellular location">
    <subcellularLocation>
        <location evidence="1">Cell envelope</location>
    </subcellularLocation>
</comment>
<keyword evidence="6" id="KW-1185">Reference proteome</keyword>
<reference evidence="5 6" key="1">
    <citation type="submission" date="2023-03" db="EMBL/GenBank/DDBJ databases">
        <title>Draft genome sequence of type strain Streptomyces ferralitis JCM 14344.</title>
        <authorList>
            <person name="Klaysubun C."/>
            <person name="Duangmal K."/>
        </authorList>
    </citation>
    <scope>NUCLEOTIDE SEQUENCE [LARGE SCALE GENOMIC DNA]</scope>
    <source>
        <strain evidence="5 6">JCM 14344</strain>
    </source>
</reference>
<evidence type="ECO:0000313" key="5">
    <source>
        <dbReference type="EMBL" id="MDF2258737.1"/>
    </source>
</evidence>
<protein>
    <submittedName>
        <fullName evidence="5">N-acetylglucosamine/diacetylchitobiose ABC transporter substrate-binding protein</fullName>
    </submittedName>
</protein>
<dbReference type="EMBL" id="JARHTQ010000017">
    <property type="protein sequence ID" value="MDF2258737.1"/>
    <property type="molecule type" value="Genomic_DNA"/>
</dbReference>
<name>A0ABT5Z4W9_9ACTN</name>